<proteinExistence type="predicted"/>
<keyword evidence="1" id="KW-1133">Transmembrane helix</keyword>
<sequence>MEYKQFEGTFIVREAGPVAVGVVMTSMLGLGVLLAFGQHAEQDTVRPASAVTSVPPTTTAAVAVPGCVMLCDEPALPPAQDSSGCRVLCDLDLPKVGDR</sequence>
<accession>A0A7K0D9K8</accession>
<name>A0A7K0D9K8_9NOCA</name>
<dbReference type="RefSeq" id="WP_153414019.1">
    <property type="nucleotide sequence ID" value="NZ_WEGK01000013.1"/>
</dbReference>
<dbReference type="Proteomes" id="UP000438448">
    <property type="component" value="Unassembled WGS sequence"/>
</dbReference>
<protein>
    <submittedName>
        <fullName evidence="2">Uncharacterized protein</fullName>
    </submittedName>
</protein>
<evidence type="ECO:0000313" key="3">
    <source>
        <dbReference type="Proteomes" id="UP000438448"/>
    </source>
</evidence>
<reference evidence="2 3" key="1">
    <citation type="submission" date="2019-10" db="EMBL/GenBank/DDBJ databases">
        <title>Nocardia macrotermitis sp. nov. and Nocardia aurantia sp. nov., isolated from the gut of fungus growing-termite Macrotermes natalensis.</title>
        <authorList>
            <person name="Benndorf R."/>
            <person name="Schwitalla J."/>
            <person name="Martin K."/>
            <person name="De Beer W."/>
            <person name="Kaster A.-K."/>
            <person name="Vollmers J."/>
            <person name="Poulsen M."/>
            <person name="Beemelmanns C."/>
        </authorList>
    </citation>
    <scope>NUCLEOTIDE SEQUENCE [LARGE SCALE GENOMIC DNA]</scope>
    <source>
        <strain evidence="2 3">RB20</strain>
    </source>
</reference>
<evidence type="ECO:0000256" key="1">
    <source>
        <dbReference type="SAM" id="Phobius"/>
    </source>
</evidence>
<feature type="transmembrane region" description="Helical" evidence="1">
    <location>
        <begin position="15"/>
        <end position="36"/>
    </location>
</feature>
<comment type="caution">
    <text evidence="2">The sequence shown here is derived from an EMBL/GenBank/DDBJ whole genome shotgun (WGS) entry which is preliminary data.</text>
</comment>
<keyword evidence="1" id="KW-0812">Transmembrane</keyword>
<dbReference type="OrthoDB" id="4570266at2"/>
<keyword evidence="3" id="KW-1185">Reference proteome</keyword>
<dbReference type="AlphaFoldDB" id="A0A7K0D9K8"/>
<dbReference type="EMBL" id="WEGK01000013">
    <property type="protein sequence ID" value="MQY22450.1"/>
    <property type="molecule type" value="Genomic_DNA"/>
</dbReference>
<organism evidence="2 3">
    <name type="scientific">Nocardia macrotermitis</name>
    <dbReference type="NCBI Taxonomy" id="2585198"/>
    <lineage>
        <taxon>Bacteria</taxon>
        <taxon>Bacillati</taxon>
        <taxon>Actinomycetota</taxon>
        <taxon>Actinomycetes</taxon>
        <taxon>Mycobacteriales</taxon>
        <taxon>Nocardiaceae</taxon>
        <taxon>Nocardia</taxon>
    </lineage>
</organism>
<evidence type="ECO:0000313" key="2">
    <source>
        <dbReference type="EMBL" id="MQY22450.1"/>
    </source>
</evidence>
<keyword evidence="1" id="KW-0472">Membrane</keyword>
<gene>
    <name evidence="2" type="ORF">NRB20_55650</name>
</gene>